<dbReference type="InterPro" id="IPR003141">
    <property type="entry name" value="Pol/His_phosphatase_N"/>
</dbReference>
<evidence type="ECO:0000313" key="2">
    <source>
        <dbReference type="EMBL" id="SVB72266.1"/>
    </source>
</evidence>
<accession>A0A382GAI7</accession>
<protein>
    <recommendedName>
        <fullName evidence="1">Polymerase/histidinol phosphatase N-terminal domain-containing protein</fullName>
    </recommendedName>
</protein>
<dbReference type="Gene3D" id="3.20.20.140">
    <property type="entry name" value="Metal-dependent hydrolases"/>
    <property type="match status" value="1"/>
</dbReference>
<dbReference type="EMBL" id="UINC01054488">
    <property type="protein sequence ID" value="SVB72266.1"/>
    <property type="molecule type" value="Genomic_DNA"/>
</dbReference>
<dbReference type="InterPro" id="IPR052018">
    <property type="entry name" value="PHP_domain"/>
</dbReference>
<gene>
    <name evidence="2" type="ORF">METZ01_LOCUS225120</name>
</gene>
<evidence type="ECO:0000259" key="1">
    <source>
        <dbReference type="SMART" id="SM00481"/>
    </source>
</evidence>
<dbReference type="Pfam" id="PF13263">
    <property type="entry name" value="PHP_C"/>
    <property type="match status" value="1"/>
</dbReference>
<organism evidence="2">
    <name type="scientific">marine metagenome</name>
    <dbReference type="NCBI Taxonomy" id="408172"/>
    <lineage>
        <taxon>unclassified sequences</taxon>
        <taxon>metagenomes</taxon>
        <taxon>ecological metagenomes</taxon>
    </lineage>
</organism>
<dbReference type="PANTHER" id="PTHR42924">
    <property type="entry name" value="EXONUCLEASE"/>
    <property type="match status" value="1"/>
</dbReference>
<reference evidence="2" key="1">
    <citation type="submission" date="2018-05" db="EMBL/GenBank/DDBJ databases">
        <authorList>
            <person name="Lanie J.A."/>
            <person name="Ng W.-L."/>
            <person name="Kazmierczak K.M."/>
            <person name="Andrzejewski T.M."/>
            <person name="Davidsen T.M."/>
            <person name="Wayne K.J."/>
            <person name="Tettelin H."/>
            <person name="Glass J.I."/>
            <person name="Rusch D."/>
            <person name="Podicherti R."/>
            <person name="Tsui H.-C.T."/>
            <person name="Winkler M.E."/>
        </authorList>
    </citation>
    <scope>NUCLEOTIDE SEQUENCE</scope>
</reference>
<dbReference type="GO" id="GO:0035312">
    <property type="term" value="F:5'-3' DNA exonuclease activity"/>
    <property type="evidence" value="ECO:0007669"/>
    <property type="project" value="TreeGrafter"/>
</dbReference>
<feature type="domain" description="Polymerase/histidinol phosphatase N-terminal" evidence="1">
    <location>
        <begin position="19"/>
        <end position="83"/>
    </location>
</feature>
<dbReference type="InterPro" id="IPR016195">
    <property type="entry name" value="Pol/histidinol_Pase-like"/>
</dbReference>
<dbReference type="AlphaFoldDB" id="A0A382GAI7"/>
<dbReference type="SUPFAM" id="SSF89550">
    <property type="entry name" value="PHP domain-like"/>
    <property type="match status" value="1"/>
</dbReference>
<sequence>MRGIDHPYRNLAKGQWLRGNLHTHTTNTDGQNKPQTVINKYARLGHDFLAISDHDIYTAGKQYRTWDNKGMIMMPGNEISASGPHILHVAPDRFVEPLMPRQEVINRIDEGAGLAVIAHPNWMGEFDGTKITQIQEWVGYHGLEIYNGLINRLQGSPYCTNKWDLMLSQGRRLWGFANDDSHNDDDIGNGWNVVCARERSVSAIREALKAGRFYASSGVEISRIAVRGSRLTIETENARRIVGVSAFGRRVAIVDDSAIVLDMQEQWQYVRFECWGDGEQFAWTQPFWAK</sequence>
<dbReference type="GO" id="GO:0004534">
    <property type="term" value="F:5'-3' RNA exonuclease activity"/>
    <property type="evidence" value="ECO:0007669"/>
    <property type="project" value="TreeGrafter"/>
</dbReference>
<name>A0A382GAI7_9ZZZZ</name>
<dbReference type="NCBIfam" id="NF038032">
    <property type="entry name" value="CehA_McbA_metalo"/>
    <property type="match status" value="1"/>
</dbReference>
<proteinExistence type="predicted"/>
<dbReference type="PANTHER" id="PTHR42924:SF11">
    <property type="entry name" value="POLYMERASE_HISTIDINOL PHOSPHATASE N-TERMINAL DOMAIN-CONTAINING PROTEIN"/>
    <property type="match status" value="1"/>
</dbReference>
<dbReference type="SMART" id="SM00481">
    <property type="entry name" value="POLIIIAc"/>
    <property type="match status" value="1"/>
</dbReference>